<protein>
    <submittedName>
        <fullName evidence="3">Polysaccharide deacetylase family protein</fullName>
    </submittedName>
</protein>
<dbReference type="GO" id="GO:0016810">
    <property type="term" value="F:hydrolase activity, acting on carbon-nitrogen (but not peptide) bonds"/>
    <property type="evidence" value="ECO:0007669"/>
    <property type="project" value="InterPro"/>
</dbReference>
<dbReference type="Gene3D" id="3.20.20.370">
    <property type="entry name" value="Glycoside hydrolase/deacetylase"/>
    <property type="match status" value="1"/>
</dbReference>
<dbReference type="PANTHER" id="PTHR34216">
    <property type="match status" value="1"/>
</dbReference>
<dbReference type="Proteomes" id="UP000663791">
    <property type="component" value="Unassembled WGS sequence"/>
</dbReference>
<proteinExistence type="predicted"/>
<dbReference type="InterPro" id="IPR051398">
    <property type="entry name" value="Polysacch_Deacetylase"/>
</dbReference>
<dbReference type="PANTHER" id="PTHR34216:SF11">
    <property type="entry name" value="CHITOOLIGOSACCHARIDE DEACETYLASE"/>
    <property type="match status" value="1"/>
</dbReference>
<dbReference type="AlphaFoldDB" id="A0A938YBS4"/>
<evidence type="ECO:0000259" key="2">
    <source>
        <dbReference type="Pfam" id="PF01522"/>
    </source>
</evidence>
<dbReference type="RefSeq" id="WP_205293060.1">
    <property type="nucleotide sequence ID" value="NZ_JAERTX010000025.1"/>
</dbReference>
<dbReference type="SUPFAM" id="SSF88713">
    <property type="entry name" value="Glycoside hydrolase/deacetylase"/>
    <property type="match status" value="1"/>
</dbReference>
<dbReference type="Pfam" id="PF01522">
    <property type="entry name" value="Polysacc_deac_1"/>
    <property type="match status" value="1"/>
</dbReference>
<evidence type="ECO:0000256" key="1">
    <source>
        <dbReference type="ARBA" id="ARBA00022729"/>
    </source>
</evidence>
<keyword evidence="1" id="KW-0732">Signal</keyword>
<comment type="caution">
    <text evidence="3">The sequence shown here is derived from an EMBL/GenBank/DDBJ whole genome shotgun (WGS) entry which is preliminary data.</text>
</comment>
<dbReference type="GO" id="GO:0005975">
    <property type="term" value="P:carbohydrate metabolic process"/>
    <property type="evidence" value="ECO:0007669"/>
    <property type="project" value="InterPro"/>
</dbReference>
<keyword evidence="4" id="KW-1185">Reference proteome</keyword>
<feature type="non-terminal residue" evidence="3">
    <location>
        <position position="1"/>
    </location>
</feature>
<organism evidence="3 4">
    <name type="scientific">Nocardioides faecalis</name>
    <dbReference type="NCBI Taxonomy" id="2803858"/>
    <lineage>
        <taxon>Bacteria</taxon>
        <taxon>Bacillati</taxon>
        <taxon>Actinomycetota</taxon>
        <taxon>Actinomycetes</taxon>
        <taxon>Propionibacteriales</taxon>
        <taxon>Nocardioidaceae</taxon>
        <taxon>Nocardioides</taxon>
    </lineage>
</organism>
<gene>
    <name evidence="3" type="ORF">JK386_17745</name>
</gene>
<dbReference type="InterPro" id="IPR002509">
    <property type="entry name" value="NODB_dom"/>
</dbReference>
<evidence type="ECO:0000313" key="3">
    <source>
        <dbReference type="EMBL" id="MBM9461738.1"/>
    </source>
</evidence>
<dbReference type="EMBL" id="JAERTX010000025">
    <property type="protein sequence ID" value="MBM9461738.1"/>
    <property type="molecule type" value="Genomic_DNA"/>
</dbReference>
<dbReference type="InterPro" id="IPR011330">
    <property type="entry name" value="Glyco_hydro/deAcase_b/a-brl"/>
</dbReference>
<accession>A0A938YBS4</accession>
<reference evidence="3" key="1">
    <citation type="submission" date="2021-01" db="EMBL/GenBank/DDBJ databases">
        <title>Novel species in genus Nocardioides.</title>
        <authorList>
            <person name="Zhang G."/>
        </authorList>
    </citation>
    <scope>NUCLEOTIDE SEQUENCE</scope>
    <source>
        <strain evidence="3">Zg-536</strain>
    </source>
</reference>
<feature type="domain" description="NodB homology" evidence="2">
    <location>
        <begin position="223"/>
        <end position="338"/>
    </location>
</feature>
<dbReference type="CDD" id="cd10970">
    <property type="entry name" value="CE4_DAC_u1_6s"/>
    <property type="match status" value="1"/>
</dbReference>
<name>A0A938YBS4_9ACTN</name>
<evidence type="ECO:0000313" key="4">
    <source>
        <dbReference type="Proteomes" id="UP000663791"/>
    </source>
</evidence>
<sequence length="430" mass="46096">SAAPPPAEPGRSRRGLIGAAGAAAAAAVGVPIVVADRLVDRAADKEEQLARVTPIRVSRRAAGLLTDTAGEFDDLSGGAAGGGEVGTVEQAKAGTGSVRLRTPRGSEAPVVALRRFASVDLAAQHLKLWVRVEGWDDLGNSQVRLHSTDTDYFAFNLGAAIARPARAEGEWTEVVLPRSAFTERSGDPRWAAVTGLGFTAWSPSGTTVELLFCNAVLVPDTPAPGVVSLTFDDGWASQYRAAQLMDEHGWVGTAFVIRQRIGTDGYLSDEEVTDLHERGWDIGGHGDTPLRTLDDDALVEAVSADAAWLRERNLRGRQHYAYPNGSVDDRVAAVLRRYFVTGRTINEVNQSLSWVQEHRLSAISVYAEQADAEVRALVDAAARDGDWTNLVFHKIGDEGDDLSWTEHRFRDLLAHIAGSGVVVQPLGGVL</sequence>